<dbReference type="EMBL" id="BPQB01000020">
    <property type="protein sequence ID" value="GJE91231.1"/>
    <property type="molecule type" value="Genomic_DNA"/>
</dbReference>
<accession>A0A9P3GAJ3</accession>
<dbReference type="Proteomes" id="UP000703269">
    <property type="component" value="Unassembled WGS sequence"/>
</dbReference>
<reference evidence="1 2" key="1">
    <citation type="submission" date="2021-08" db="EMBL/GenBank/DDBJ databases">
        <title>Draft Genome Sequence of Phanerochaete sordida strain YK-624.</title>
        <authorList>
            <person name="Mori T."/>
            <person name="Dohra H."/>
            <person name="Suzuki T."/>
            <person name="Kawagishi H."/>
            <person name="Hirai H."/>
        </authorList>
    </citation>
    <scope>NUCLEOTIDE SEQUENCE [LARGE SCALE GENOMIC DNA]</scope>
    <source>
        <strain evidence="1 2">YK-624</strain>
    </source>
</reference>
<proteinExistence type="predicted"/>
<organism evidence="1 2">
    <name type="scientific">Phanerochaete sordida</name>
    <dbReference type="NCBI Taxonomy" id="48140"/>
    <lineage>
        <taxon>Eukaryota</taxon>
        <taxon>Fungi</taxon>
        <taxon>Dikarya</taxon>
        <taxon>Basidiomycota</taxon>
        <taxon>Agaricomycotina</taxon>
        <taxon>Agaricomycetes</taxon>
        <taxon>Polyporales</taxon>
        <taxon>Phanerochaetaceae</taxon>
        <taxon>Phanerochaete</taxon>
    </lineage>
</organism>
<sequence length="142" mass="15491">MPQTQTRTHTRAAGSAAAHTFQLLAHWLAFGVGWVAFLCAVLEDVYDDFGDLVACGGEELVLLLEELPLLGTMIKLSHVVSEHGYREFARASVSLGIEYVYDLKASYIAERELNAIVATDEASVGETAKHRQPLPAIDCAMQ</sequence>
<comment type="caution">
    <text evidence="1">The sequence shown here is derived from an EMBL/GenBank/DDBJ whole genome shotgun (WGS) entry which is preliminary data.</text>
</comment>
<dbReference type="AlphaFoldDB" id="A0A9P3GAJ3"/>
<name>A0A9P3GAJ3_9APHY</name>
<evidence type="ECO:0000313" key="2">
    <source>
        <dbReference type="Proteomes" id="UP000703269"/>
    </source>
</evidence>
<keyword evidence="2" id="KW-1185">Reference proteome</keyword>
<protein>
    <submittedName>
        <fullName evidence="1">Uncharacterized protein</fullName>
    </submittedName>
</protein>
<evidence type="ECO:0000313" key="1">
    <source>
        <dbReference type="EMBL" id="GJE91231.1"/>
    </source>
</evidence>
<gene>
    <name evidence="1" type="ORF">PsYK624_073800</name>
</gene>